<feature type="region of interest" description="Disordered" evidence="1">
    <location>
        <begin position="24"/>
        <end position="68"/>
    </location>
</feature>
<keyword evidence="4" id="KW-1185">Reference proteome</keyword>
<feature type="chain" id="PRO_5008004441" evidence="2">
    <location>
        <begin position="26"/>
        <end position="170"/>
    </location>
</feature>
<name>A0A172Y8I4_9CAUL</name>
<dbReference type="AlphaFoldDB" id="A0A172Y8I4"/>
<protein>
    <submittedName>
        <fullName evidence="3">S-type pyocin family protein</fullName>
    </submittedName>
</protein>
<sequence>MRMRMSAALAAAVLALAGCDSGGSAVETRDRSAAEPVGLISASGPDDAAAAAPPEAAKPAVTANRRETADAKVQRLYERNGADFGARSADDYLQKVRSFTEATPKGTETVKRANGDTLFYQAATNTFAVVDRNGVPRTMFKPDDGPAYWAQQKERAPTFGQRRNATRSAE</sequence>
<dbReference type="Proteomes" id="UP000077603">
    <property type="component" value="Chromosome"/>
</dbReference>
<organism evidence="3 4">
    <name type="scientific">Brevundimonas naejangsanensis</name>
    <dbReference type="NCBI Taxonomy" id="588932"/>
    <lineage>
        <taxon>Bacteria</taxon>
        <taxon>Pseudomonadati</taxon>
        <taxon>Pseudomonadota</taxon>
        <taxon>Alphaproteobacteria</taxon>
        <taxon>Caulobacterales</taxon>
        <taxon>Caulobacteraceae</taxon>
        <taxon>Brevundimonas</taxon>
    </lineage>
</organism>
<accession>A0A172Y8I4</accession>
<gene>
    <name evidence="3" type="ORF">DA69_12735</name>
</gene>
<reference evidence="3 4" key="1">
    <citation type="journal article" date="2014" name="Genome Announc.">
        <title>Genome Sequence of a Promising Hydrogen-Producing Facultative Anaerobic Bacterium, Brevundimonas naejangsanensis Strain B1.</title>
        <authorList>
            <person name="Su H."/>
            <person name="Zhang T."/>
            <person name="Bao M."/>
            <person name="Jiang Y."/>
            <person name="Wang Y."/>
            <person name="Tan T."/>
        </authorList>
    </citation>
    <scope>NUCLEOTIDE SEQUENCE [LARGE SCALE GENOMIC DNA]</scope>
    <source>
        <strain evidence="3 4">B1</strain>
    </source>
</reference>
<keyword evidence="2" id="KW-0732">Signal</keyword>
<proteinExistence type="predicted"/>
<evidence type="ECO:0000313" key="3">
    <source>
        <dbReference type="EMBL" id="ANF55527.1"/>
    </source>
</evidence>
<evidence type="ECO:0000313" key="4">
    <source>
        <dbReference type="Proteomes" id="UP000077603"/>
    </source>
</evidence>
<dbReference type="EMBL" id="CP015614">
    <property type="protein sequence ID" value="ANF55527.1"/>
    <property type="molecule type" value="Genomic_DNA"/>
</dbReference>
<dbReference type="eggNOG" id="COG5529">
    <property type="taxonomic scope" value="Bacteria"/>
</dbReference>
<dbReference type="PROSITE" id="PS51257">
    <property type="entry name" value="PROKAR_LIPOPROTEIN"/>
    <property type="match status" value="1"/>
</dbReference>
<evidence type="ECO:0000256" key="1">
    <source>
        <dbReference type="SAM" id="MobiDB-lite"/>
    </source>
</evidence>
<dbReference type="KEGG" id="bne:DA69_12735"/>
<feature type="compositionally biased region" description="Low complexity" evidence="1">
    <location>
        <begin position="42"/>
        <end position="63"/>
    </location>
</feature>
<dbReference type="RefSeq" id="WP_025976344.1">
    <property type="nucleotide sequence ID" value="NZ_CP015614.1"/>
</dbReference>
<feature type="signal peptide" evidence="2">
    <location>
        <begin position="1"/>
        <end position="25"/>
    </location>
</feature>
<dbReference type="OrthoDB" id="9813146at2"/>
<dbReference type="STRING" id="588932.DA69_12735"/>
<evidence type="ECO:0000256" key="2">
    <source>
        <dbReference type="SAM" id="SignalP"/>
    </source>
</evidence>